<evidence type="ECO:0000313" key="1">
    <source>
        <dbReference type="EMBL" id="DAF43541.1"/>
    </source>
</evidence>
<proteinExistence type="predicted"/>
<organism evidence="1">
    <name type="scientific">Siphoviridae sp. ctWdm1</name>
    <dbReference type="NCBI Taxonomy" id="2827883"/>
    <lineage>
        <taxon>Viruses</taxon>
        <taxon>Duplodnaviria</taxon>
        <taxon>Heunggongvirae</taxon>
        <taxon>Uroviricota</taxon>
        <taxon>Caudoviricetes</taxon>
    </lineage>
</organism>
<dbReference type="EMBL" id="BK032509">
    <property type="protein sequence ID" value="DAF43541.1"/>
    <property type="molecule type" value="Genomic_DNA"/>
</dbReference>
<dbReference type="Gene3D" id="3.30.40.190">
    <property type="match status" value="1"/>
</dbReference>
<dbReference type="Pfam" id="PF16784">
    <property type="entry name" value="HNHc_6"/>
    <property type="match status" value="1"/>
</dbReference>
<dbReference type="InterPro" id="IPR041242">
    <property type="entry name" value="HNHc_6"/>
</dbReference>
<sequence length="230" mass="26584">MEIAQGVIQEFNESGKAIIVADIPDFNRALLRKYKNVLIGFSDGRKISAKQMRKIYVLLKYIAEWIGDTEENTKALMKIQFNMQIQSVGKHIISFRDCDMTTAREFISLLINFMIENEIYSGEPLYLLNDDIEKYIYACLINKKCCVCGNHAQLHHVERVGMGRNRDSIYQVGMAVLPLCAVHHDECHKMSQYQFNKKYHLEPLKISDKDKNMFIKKYGLSKKNFEGGDA</sequence>
<reference evidence="1" key="1">
    <citation type="journal article" date="2021" name="Proc. Natl. Acad. Sci. U.S.A.">
        <title>A Catalog of Tens of Thousands of Viruses from Human Metagenomes Reveals Hidden Associations with Chronic Diseases.</title>
        <authorList>
            <person name="Tisza M.J."/>
            <person name="Buck C.B."/>
        </authorList>
    </citation>
    <scope>NUCLEOTIDE SEQUENCE</scope>
    <source>
        <strain evidence="1">CtWdm1</strain>
    </source>
</reference>
<accession>A0A8S5RXS4</accession>
<protein>
    <submittedName>
        <fullName evidence="1">HNHc nuclease</fullName>
    </submittedName>
</protein>
<name>A0A8S5RXS4_9CAUD</name>